<dbReference type="PANTHER" id="PTHR15977:SF15">
    <property type="entry name" value="CILIA- AND FLAGELLA-ASSOCIATED PROTEIN 46"/>
    <property type="match status" value="1"/>
</dbReference>
<sequence length="195" mass="22780">MLISFFVNYKEVENPANNFRGILEKFEPFTIRWEGIMGDIHFPSYTEWEYILNNCSMLFFSAMARFLAHVALDKLVAMNIPECQLIILSGRVHSKPSLIRLRNQDEGRSSLRLSLEKTTKTAIILSLIGVRSVIINQWFTTLEENTMRLDSLCENFIKVGKTTGQAVRILQRKKTIWDKPESKLFIFIYFFIFII</sequence>
<reference evidence="1" key="2">
    <citation type="submission" date="2025-09" db="UniProtKB">
        <authorList>
            <consortium name="Ensembl"/>
        </authorList>
    </citation>
    <scope>IDENTIFICATION</scope>
</reference>
<dbReference type="AlphaFoldDB" id="A0A8C5SLP3"/>
<evidence type="ECO:0000313" key="1">
    <source>
        <dbReference type="Ensembl" id="ENSLLTP00000019824.1"/>
    </source>
</evidence>
<organism evidence="1 2">
    <name type="scientific">Laticauda laticaudata</name>
    <name type="common">Blue-ringed sea krait</name>
    <name type="synonym">Blue-lipped sea krait</name>
    <dbReference type="NCBI Taxonomy" id="8630"/>
    <lineage>
        <taxon>Eukaryota</taxon>
        <taxon>Metazoa</taxon>
        <taxon>Chordata</taxon>
        <taxon>Craniata</taxon>
        <taxon>Vertebrata</taxon>
        <taxon>Euteleostomi</taxon>
        <taxon>Lepidosauria</taxon>
        <taxon>Squamata</taxon>
        <taxon>Bifurcata</taxon>
        <taxon>Unidentata</taxon>
        <taxon>Episquamata</taxon>
        <taxon>Toxicofera</taxon>
        <taxon>Serpentes</taxon>
        <taxon>Colubroidea</taxon>
        <taxon>Elapidae</taxon>
        <taxon>Laticaudinae</taxon>
        <taxon>Laticauda</taxon>
    </lineage>
</organism>
<dbReference type="InterPro" id="IPR039586">
    <property type="entry name" value="CFAP46"/>
</dbReference>
<protein>
    <submittedName>
        <fullName evidence="1">Uncharacterized protein</fullName>
    </submittedName>
</protein>
<dbReference type="Proteomes" id="UP000694406">
    <property type="component" value="Unplaced"/>
</dbReference>
<dbReference type="GeneTree" id="ENSGT00570000079216"/>
<keyword evidence="2" id="KW-1185">Reference proteome</keyword>
<reference evidence="1" key="1">
    <citation type="submission" date="2025-08" db="UniProtKB">
        <authorList>
            <consortium name="Ensembl"/>
        </authorList>
    </citation>
    <scope>IDENTIFICATION</scope>
</reference>
<evidence type="ECO:0000313" key="2">
    <source>
        <dbReference type="Proteomes" id="UP000694406"/>
    </source>
</evidence>
<name>A0A8C5SLP3_LATLA</name>
<dbReference type="GO" id="GO:0035082">
    <property type="term" value="P:axoneme assembly"/>
    <property type="evidence" value="ECO:0007669"/>
    <property type="project" value="InterPro"/>
</dbReference>
<proteinExistence type="predicted"/>
<dbReference type="Ensembl" id="ENSLLTT00000020559.1">
    <property type="protein sequence ID" value="ENSLLTP00000019824.1"/>
    <property type="gene ID" value="ENSLLTG00000014885.1"/>
</dbReference>
<dbReference type="PANTHER" id="PTHR15977">
    <property type="entry name" value="CILIA- AND FLAGELLA-ASSOCIATED PROTEIN 46"/>
    <property type="match status" value="1"/>
</dbReference>
<dbReference type="GO" id="GO:0060294">
    <property type="term" value="P:cilium movement involved in cell motility"/>
    <property type="evidence" value="ECO:0007669"/>
    <property type="project" value="InterPro"/>
</dbReference>
<accession>A0A8C5SLP3</accession>